<evidence type="ECO:0000313" key="1">
    <source>
        <dbReference type="EMBL" id="ACU22945.1"/>
    </source>
</evidence>
<dbReference type="EMBL" id="BT097698">
    <property type="protein sequence ID" value="ACU22945.1"/>
    <property type="molecule type" value="mRNA"/>
</dbReference>
<proteinExistence type="evidence at transcript level"/>
<dbReference type="AlphaFoldDB" id="C6TJ55"/>
<protein>
    <submittedName>
        <fullName evidence="1">Uncharacterized protein</fullName>
    </submittedName>
</protein>
<name>C6TJ55_SOYBN</name>
<organism evidence="1">
    <name type="scientific">Glycine max</name>
    <name type="common">Soybean</name>
    <name type="synonym">Glycine hispida</name>
    <dbReference type="NCBI Taxonomy" id="3847"/>
    <lineage>
        <taxon>Eukaryota</taxon>
        <taxon>Viridiplantae</taxon>
        <taxon>Streptophyta</taxon>
        <taxon>Embryophyta</taxon>
        <taxon>Tracheophyta</taxon>
        <taxon>Spermatophyta</taxon>
        <taxon>Magnoliopsida</taxon>
        <taxon>eudicotyledons</taxon>
        <taxon>Gunneridae</taxon>
        <taxon>Pentapetalae</taxon>
        <taxon>rosids</taxon>
        <taxon>fabids</taxon>
        <taxon>Fabales</taxon>
        <taxon>Fabaceae</taxon>
        <taxon>Papilionoideae</taxon>
        <taxon>50 kb inversion clade</taxon>
        <taxon>NPAAA clade</taxon>
        <taxon>indigoferoid/millettioid clade</taxon>
        <taxon>Phaseoleae</taxon>
        <taxon>Glycine</taxon>
        <taxon>Glycine subgen. Soja</taxon>
    </lineage>
</organism>
<reference evidence="1" key="1">
    <citation type="submission" date="2009-08" db="EMBL/GenBank/DDBJ databases">
        <authorList>
            <person name="Cheung F."/>
            <person name="Xiao Y."/>
            <person name="Chan A."/>
            <person name="Moskal W."/>
            <person name="Town C.D."/>
        </authorList>
    </citation>
    <scope>NUCLEOTIDE SEQUENCE</scope>
</reference>
<sequence>MAIQSFPKLNIEQQHGYTVKINANIFKKKFKASNICPIGAKCLQRRPRIGSPQRSHIAGCLLSLNAKL</sequence>
<accession>C6TJ55</accession>